<dbReference type="Proteomes" id="UP000509579">
    <property type="component" value="Chromosome"/>
</dbReference>
<dbReference type="EMBL" id="CP054840">
    <property type="protein sequence ID" value="QKV52622.1"/>
    <property type="molecule type" value="Genomic_DNA"/>
</dbReference>
<accession>A0A6N1X3M0</accession>
<gene>
    <name evidence="1" type="ORF">HUK68_06735</name>
</gene>
<proteinExistence type="predicted"/>
<keyword evidence="2" id="KW-1185">Reference proteome</keyword>
<evidence type="ECO:0000313" key="1">
    <source>
        <dbReference type="EMBL" id="QKV52622.1"/>
    </source>
</evidence>
<dbReference type="AlphaFoldDB" id="A0A6N1X3M0"/>
<reference evidence="1 2" key="1">
    <citation type="submission" date="2020-06" db="EMBL/GenBank/DDBJ databases">
        <title>Acidovorax antarctica sp. nov., isolated from Corinth ice sheet soil, Antarctic Fields Peninsula.</title>
        <authorList>
            <person name="Xu Q."/>
            <person name="Peng F."/>
        </authorList>
    </citation>
    <scope>NUCLEOTIDE SEQUENCE [LARGE SCALE GENOMIC DNA]</scope>
    <source>
        <strain evidence="1 2">16-35-5</strain>
    </source>
</reference>
<sequence>MREPTFREVLAHIDAKHKVAASEVAHLPAAEWRTARGYELCNREKELHIALVVLLELAAEQAPQAAPVATSH</sequence>
<dbReference type="RefSeq" id="WP_175503502.1">
    <property type="nucleotide sequence ID" value="NZ_CP054840.1"/>
</dbReference>
<evidence type="ECO:0000313" key="2">
    <source>
        <dbReference type="Proteomes" id="UP000509579"/>
    </source>
</evidence>
<protein>
    <submittedName>
        <fullName evidence="1">Uncharacterized protein</fullName>
    </submittedName>
</protein>
<organism evidence="1 2">
    <name type="scientific">Comamonas antarctica</name>
    <dbReference type="NCBI Taxonomy" id="2743470"/>
    <lineage>
        <taxon>Bacteria</taxon>
        <taxon>Pseudomonadati</taxon>
        <taxon>Pseudomonadota</taxon>
        <taxon>Betaproteobacteria</taxon>
        <taxon>Burkholderiales</taxon>
        <taxon>Comamonadaceae</taxon>
        <taxon>Comamonas</taxon>
    </lineage>
</organism>
<name>A0A6N1X3M0_9BURK</name>
<dbReference type="KEGG" id="aant:HUK68_06735"/>